<dbReference type="Pfam" id="PF03259">
    <property type="entry name" value="Robl_LC7"/>
    <property type="match status" value="1"/>
</dbReference>
<dbReference type="EMBL" id="ANFO01000366">
    <property type="protein sequence ID" value="KGQ10059.1"/>
    <property type="molecule type" value="Genomic_DNA"/>
</dbReference>
<dbReference type="HOGENOM" id="CLU_1011901_0_0_1"/>
<evidence type="ECO:0000313" key="4">
    <source>
        <dbReference type="Proteomes" id="UP000030106"/>
    </source>
</evidence>
<evidence type="ECO:0000256" key="1">
    <source>
        <dbReference type="ARBA" id="ARBA00007191"/>
    </source>
</evidence>
<dbReference type="AlphaFoldDB" id="A0A0A2WAQ0"/>
<comment type="similarity">
    <text evidence="1">Belongs to the GAMAD family.</text>
</comment>
<proteinExistence type="inferred from homology"/>
<dbReference type="Proteomes" id="UP000030106">
    <property type="component" value="Unassembled WGS sequence"/>
</dbReference>
<dbReference type="GO" id="GO:0060090">
    <property type="term" value="F:molecular adaptor activity"/>
    <property type="evidence" value="ECO:0007669"/>
    <property type="project" value="InterPro"/>
</dbReference>
<name>A0A0A2WAQ0_BEABA</name>
<dbReference type="GO" id="GO:0005085">
    <property type="term" value="F:guanyl-nucleotide exchange factor activity"/>
    <property type="evidence" value="ECO:0007669"/>
    <property type="project" value="InterPro"/>
</dbReference>
<gene>
    <name evidence="3" type="ORF">BBAD15_g4596</name>
</gene>
<sequence length="275" mass="30115">MNGHKSRLRGLPEQLLGRFGMAICTCTTKEPVSTDKAADDGEFREKFRFERTQFKSPELAALAATFLSQEPNAYLNLSPGIRLAALRQRVKPAYLLVDGVKNEVVCGRIEPCPQSGVAHANSLTNAEDFNQIQSVVDRLVKDANAKVAFLVDNKGKLCAASGDVDNLDTTSLASLTADNNVPAGGFAKLLKENEFATKFSEGERRNVHIQLVGNRVVLVVLFDSKSSLGLVRLRVRKASEELTHILEALVKRTGTDADPIFAEITDEDIDNLFKE</sequence>
<evidence type="ECO:0000259" key="2">
    <source>
        <dbReference type="SMART" id="SM00960"/>
    </source>
</evidence>
<dbReference type="PANTHER" id="PTHR13323">
    <property type="entry name" value="LATE ENDOSOMAL/LYSOSOMAL MP1 INTERACTING PROTEIN"/>
    <property type="match status" value="1"/>
</dbReference>
<accession>A0A0A2WAQ0</accession>
<evidence type="ECO:0000313" key="3">
    <source>
        <dbReference type="EMBL" id="KGQ10059.1"/>
    </source>
</evidence>
<dbReference type="SUPFAM" id="SSF103196">
    <property type="entry name" value="Roadblock/LC7 domain"/>
    <property type="match status" value="1"/>
</dbReference>
<dbReference type="Gene3D" id="3.30.450.30">
    <property type="entry name" value="Dynein light chain 2a, cytoplasmic"/>
    <property type="match status" value="1"/>
</dbReference>
<dbReference type="InterPro" id="IPR037587">
    <property type="entry name" value="LAMTOR2-like"/>
</dbReference>
<dbReference type="SMART" id="SM00960">
    <property type="entry name" value="Robl_LC7"/>
    <property type="match status" value="1"/>
</dbReference>
<reference evidence="3 4" key="1">
    <citation type="submission" date="2012-10" db="EMBL/GenBank/DDBJ databases">
        <title>Genome sequencing and analysis of entomopathogenic fungi Beauveria bassiana D1-5.</title>
        <authorList>
            <person name="Li Q."/>
            <person name="Wang L."/>
            <person name="Zhang Z."/>
            <person name="Wang Q."/>
            <person name="Ren J."/>
            <person name="Wang M."/>
            <person name="Xu W."/>
            <person name="Wang J."/>
            <person name="Lu Y."/>
            <person name="Du Q."/>
            <person name="Sun Z."/>
        </authorList>
    </citation>
    <scope>NUCLEOTIDE SEQUENCE [LARGE SCALE GENOMIC DNA]</scope>
    <source>
        <strain evidence="3 4">D1-5</strain>
    </source>
</reference>
<feature type="domain" description="Roadblock/LAMTOR2" evidence="2">
    <location>
        <begin position="132"/>
        <end position="222"/>
    </location>
</feature>
<dbReference type="InterPro" id="IPR004942">
    <property type="entry name" value="Roadblock/LAMTOR2_dom"/>
</dbReference>
<dbReference type="GO" id="GO:0032008">
    <property type="term" value="P:positive regulation of TOR signaling"/>
    <property type="evidence" value="ECO:0007669"/>
    <property type="project" value="InterPro"/>
</dbReference>
<comment type="caution">
    <text evidence="3">The sequence shown here is derived from an EMBL/GenBank/DDBJ whole genome shotgun (WGS) entry which is preliminary data.</text>
</comment>
<organism evidence="3 4">
    <name type="scientific">Beauveria bassiana D1-5</name>
    <dbReference type="NCBI Taxonomy" id="1245745"/>
    <lineage>
        <taxon>Eukaryota</taxon>
        <taxon>Fungi</taxon>
        <taxon>Dikarya</taxon>
        <taxon>Ascomycota</taxon>
        <taxon>Pezizomycotina</taxon>
        <taxon>Sordariomycetes</taxon>
        <taxon>Hypocreomycetidae</taxon>
        <taxon>Hypocreales</taxon>
        <taxon>Cordycipitaceae</taxon>
        <taxon>Beauveria</taxon>
    </lineage>
</organism>
<protein>
    <recommendedName>
        <fullName evidence="2">Roadblock/LAMTOR2 domain-containing protein</fullName>
    </recommendedName>
</protein>